<reference evidence="2" key="1">
    <citation type="journal article" date="2020" name="bioRxiv">
        <title>Historical genomics reveals the evolutionary mechanisms behind multiple outbreaks of the host-specific coffee wilt pathogen Fusarium xylarioides.</title>
        <authorList>
            <person name="Peck D."/>
            <person name="Nowell R.W."/>
            <person name="Flood J."/>
            <person name="Ryan M.J."/>
            <person name="Barraclough T.G."/>
        </authorList>
    </citation>
    <scope>NUCLEOTIDE SEQUENCE</scope>
    <source>
        <strain evidence="2">IMI 127659i</strain>
    </source>
</reference>
<dbReference type="PANTHER" id="PTHR37171:SF1">
    <property type="entry name" value="SERINE_THREONINE-PROTEIN KINASE YRZF-RELATED"/>
    <property type="match status" value="1"/>
</dbReference>
<gene>
    <name evidence="2" type="ORF">H9Q72_006562</name>
</gene>
<dbReference type="OrthoDB" id="2156052at2759"/>
<protein>
    <recommendedName>
        <fullName evidence="4">Protein kinase domain-containing protein</fullName>
    </recommendedName>
</protein>
<sequence>MESIEDLRRQLQEEQRRREAAEHLTRPQSIQQYFEACHELDLSAQVITERSLTTQGETTNPVGRIFPRRIIPWNDFATLQEEIWDALSTSDSFFSTAAFPSQHQMEYVKSLLKPISSEIGLRDFERDVVENAVEKLIQAASTDTTLQRQLGIRGTVTSESHTNIGTNQDTISELMEQMSLSSNDGRSAVASTPNPRAAPKPRRKARGKGNRADQFCIYRMSDGENTPKLAIEYKAPHKLSVDEIVAGLESAIEPERDVINQDGDGFSYFARRLAAAVITQLFSYMIGKGIQYGYVCTGQAFIFLYISDDPSTVYYSVCVPTLDVIDEDETRLHRTAVAQVFAFILQALRSRPPPESWHDEADRLGTWAVEYDDILHSIPAEERRGKGKTSLGSLYKPQRWKGFKRSPIRTRSKATCQGSEFDKAQADDDDPPSPSPNPRSSRSISGPAAAVKAINRVSRKGESRGRASTDKQNIQSRPFCTQACLKGLAHGRPVDKNCPNLEWHEQEHIDRHLFLRLVREQLARDRGRDADCMSMNRSGARGSMFKVRLTSHGYTLIAKGVESLDRKLLQHENAMYDRLVDIQGTHIPVCLGSIQLIRPCHYDGGVYSDFMFLGWAGWPLFERSSCLDDASVAKGVTKIFTAIHKRRVLHHDAEPRNILCDENGRLMAVDLERAEFHGRPPLGEMSSNSAVRKRKRGFVKQSRDEFSQELANAVEKCRRSIK</sequence>
<comment type="caution">
    <text evidence="2">The sequence shown here is derived from an EMBL/GenBank/DDBJ whole genome shotgun (WGS) entry which is preliminary data.</text>
</comment>
<accession>A0A9P7HSW2</accession>
<dbReference type="InterPro" id="IPR011009">
    <property type="entry name" value="Kinase-like_dom_sf"/>
</dbReference>
<feature type="compositionally biased region" description="Polar residues" evidence="1">
    <location>
        <begin position="182"/>
        <end position="192"/>
    </location>
</feature>
<feature type="compositionally biased region" description="Low complexity" evidence="1">
    <location>
        <begin position="438"/>
        <end position="447"/>
    </location>
</feature>
<reference evidence="2" key="2">
    <citation type="submission" date="2020-10" db="EMBL/GenBank/DDBJ databases">
        <authorList>
            <person name="Peck L.D."/>
            <person name="Nowell R.W."/>
            <person name="Flood J."/>
            <person name="Ryan M.J."/>
            <person name="Barraclough T.G."/>
        </authorList>
    </citation>
    <scope>NUCLEOTIDE SEQUENCE</scope>
    <source>
        <strain evidence="2">IMI 127659i</strain>
    </source>
</reference>
<feature type="region of interest" description="Disordered" evidence="1">
    <location>
        <begin position="182"/>
        <end position="210"/>
    </location>
</feature>
<dbReference type="EMBL" id="JADFTT010000204">
    <property type="protein sequence ID" value="KAG5765350.1"/>
    <property type="molecule type" value="Genomic_DNA"/>
</dbReference>
<dbReference type="PANTHER" id="PTHR37171">
    <property type="entry name" value="SERINE/THREONINE-PROTEIN KINASE YRZF-RELATED"/>
    <property type="match status" value="1"/>
</dbReference>
<organism evidence="2 3">
    <name type="scientific">Fusarium xylarioides</name>
    <dbReference type="NCBI Taxonomy" id="221167"/>
    <lineage>
        <taxon>Eukaryota</taxon>
        <taxon>Fungi</taxon>
        <taxon>Dikarya</taxon>
        <taxon>Ascomycota</taxon>
        <taxon>Pezizomycotina</taxon>
        <taxon>Sordariomycetes</taxon>
        <taxon>Hypocreomycetidae</taxon>
        <taxon>Hypocreales</taxon>
        <taxon>Nectriaceae</taxon>
        <taxon>Fusarium</taxon>
        <taxon>Fusarium fujikuroi species complex</taxon>
    </lineage>
</organism>
<keyword evidence="3" id="KW-1185">Reference proteome</keyword>
<dbReference type="InterPro" id="IPR052396">
    <property type="entry name" value="Meiotic_Drive_Suppr_Kinase"/>
</dbReference>
<dbReference type="Proteomes" id="UP000750502">
    <property type="component" value="Unassembled WGS sequence"/>
</dbReference>
<proteinExistence type="predicted"/>
<dbReference type="SUPFAM" id="SSF56112">
    <property type="entry name" value="Protein kinase-like (PK-like)"/>
    <property type="match status" value="1"/>
</dbReference>
<evidence type="ECO:0000256" key="1">
    <source>
        <dbReference type="SAM" id="MobiDB-lite"/>
    </source>
</evidence>
<evidence type="ECO:0000313" key="2">
    <source>
        <dbReference type="EMBL" id="KAG5765350.1"/>
    </source>
</evidence>
<name>A0A9P7HSW2_9HYPO</name>
<evidence type="ECO:0000313" key="3">
    <source>
        <dbReference type="Proteomes" id="UP000750502"/>
    </source>
</evidence>
<evidence type="ECO:0008006" key="4">
    <source>
        <dbReference type="Google" id="ProtNLM"/>
    </source>
</evidence>
<dbReference type="AlphaFoldDB" id="A0A9P7HSW2"/>
<feature type="compositionally biased region" description="Basic residues" evidence="1">
    <location>
        <begin position="199"/>
        <end position="209"/>
    </location>
</feature>
<feature type="region of interest" description="Disordered" evidence="1">
    <location>
        <begin position="406"/>
        <end position="450"/>
    </location>
</feature>